<sequence>MNSVRVKGEELGHGWCEIIIEVPMKKDESLFKPYDRIRTIEDVVGAPVAWPLSLVALDENEDLSIS</sequence>
<proteinExistence type="predicted"/>
<dbReference type="Pfam" id="PF03017">
    <property type="entry name" value="Transposase_23"/>
    <property type="match status" value="1"/>
</dbReference>
<feature type="domain" description="Transposase Tnp1/En/Spm-like" evidence="1">
    <location>
        <begin position="6"/>
        <end position="44"/>
    </location>
</feature>
<protein>
    <recommendedName>
        <fullName evidence="1">Transposase Tnp1/En/Spm-like domain-containing protein</fullName>
    </recommendedName>
</protein>
<evidence type="ECO:0000259" key="1">
    <source>
        <dbReference type="Pfam" id="PF03017"/>
    </source>
</evidence>
<accession>A0AAV6XLF1</accession>
<dbReference type="InterPro" id="IPR004264">
    <property type="entry name" value="Transposase_23"/>
</dbReference>
<evidence type="ECO:0000313" key="2">
    <source>
        <dbReference type="EMBL" id="KAG8383771.1"/>
    </source>
</evidence>
<dbReference type="Proteomes" id="UP000826271">
    <property type="component" value="Unassembled WGS sequence"/>
</dbReference>
<gene>
    <name evidence="2" type="ORF">BUALT_Bualt04G0048400</name>
</gene>
<name>A0AAV6XLF1_9LAMI</name>
<comment type="caution">
    <text evidence="2">The sequence shown here is derived from an EMBL/GenBank/DDBJ whole genome shotgun (WGS) entry which is preliminary data.</text>
</comment>
<dbReference type="EMBL" id="WHWC01000004">
    <property type="protein sequence ID" value="KAG8383771.1"/>
    <property type="molecule type" value="Genomic_DNA"/>
</dbReference>
<reference evidence="2" key="1">
    <citation type="submission" date="2019-10" db="EMBL/GenBank/DDBJ databases">
        <authorList>
            <person name="Zhang R."/>
            <person name="Pan Y."/>
            <person name="Wang J."/>
            <person name="Ma R."/>
            <person name="Yu S."/>
        </authorList>
    </citation>
    <scope>NUCLEOTIDE SEQUENCE</scope>
    <source>
        <strain evidence="2">LA-IB0</strain>
        <tissue evidence="2">Leaf</tissue>
    </source>
</reference>
<evidence type="ECO:0000313" key="3">
    <source>
        <dbReference type="Proteomes" id="UP000826271"/>
    </source>
</evidence>
<organism evidence="2 3">
    <name type="scientific">Buddleja alternifolia</name>
    <dbReference type="NCBI Taxonomy" id="168488"/>
    <lineage>
        <taxon>Eukaryota</taxon>
        <taxon>Viridiplantae</taxon>
        <taxon>Streptophyta</taxon>
        <taxon>Embryophyta</taxon>
        <taxon>Tracheophyta</taxon>
        <taxon>Spermatophyta</taxon>
        <taxon>Magnoliopsida</taxon>
        <taxon>eudicotyledons</taxon>
        <taxon>Gunneridae</taxon>
        <taxon>Pentapetalae</taxon>
        <taxon>asterids</taxon>
        <taxon>lamiids</taxon>
        <taxon>Lamiales</taxon>
        <taxon>Scrophulariaceae</taxon>
        <taxon>Buddlejeae</taxon>
        <taxon>Buddleja</taxon>
    </lineage>
</organism>
<dbReference type="AlphaFoldDB" id="A0AAV6XLF1"/>
<keyword evidence="3" id="KW-1185">Reference proteome</keyword>